<dbReference type="InterPro" id="IPR008969">
    <property type="entry name" value="CarboxyPept-like_regulatory"/>
</dbReference>
<name>A0A4U1CCF2_9SPHI</name>
<evidence type="ECO:0000313" key="2">
    <source>
        <dbReference type="EMBL" id="TKC02857.1"/>
    </source>
</evidence>
<keyword evidence="3" id="KW-1185">Reference proteome</keyword>
<gene>
    <name evidence="2" type="ORF">FA047_20095</name>
</gene>
<protein>
    <submittedName>
        <fullName evidence="2">Carboxypeptidase-like regulatory domain-containing protein</fullName>
    </submittedName>
</protein>
<comment type="caution">
    <text evidence="2">The sequence shown here is derived from an EMBL/GenBank/DDBJ whole genome shotgun (WGS) entry which is preliminary data.</text>
</comment>
<evidence type="ECO:0000313" key="3">
    <source>
        <dbReference type="Proteomes" id="UP000307244"/>
    </source>
</evidence>
<dbReference type="GO" id="GO:0004180">
    <property type="term" value="F:carboxypeptidase activity"/>
    <property type="evidence" value="ECO:0007669"/>
    <property type="project" value="UniProtKB-KW"/>
</dbReference>
<feature type="signal peptide" evidence="1">
    <location>
        <begin position="1"/>
        <end position="21"/>
    </location>
</feature>
<dbReference type="RefSeq" id="WP_136837890.1">
    <property type="nucleotide sequence ID" value="NZ_SWBQ01000009.1"/>
</dbReference>
<feature type="chain" id="PRO_5020894919" evidence="1">
    <location>
        <begin position="22"/>
        <end position="66"/>
    </location>
</feature>
<sequence length="66" mass="7145">MNSRSALILFFLIFNIGVSNAQQIISGKITDSETGKAVVAANIYINNTTIRTISDSNGLFKLDNIP</sequence>
<keyword evidence="2" id="KW-0121">Carboxypeptidase</keyword>
<organism evidence="2 3">
    <name type="scientific">Pedobacter frigoris</name>
    <dbReference type="NCBI Taxonomy" id="2571272"/>
    <lineage>
        <taxon>Bacteria</taxon>
        <taxon>Pseudomonadati</taxon>
        <taxon>Bacteroidota</taxon>
        <taxon>Sphingobacteriia</taxon>
        <taxon>Sphingobacteriales</taxon>
        <taxon>Sphingobacteriaceae</taxon>
        <taxon>Pedobacter</taxon>
    </lineage>
</organism>
<proteinExistence type="predicted"/>
<dbReference type="AlphaFoldDB" id="A0A4U1CCF2"/>
<keyword evidence="2" id="KW-0645">Protease</keyword>
<keyword evidence="2" id="KW-0378">Hydrolase</keyword>
<dbReference type="Pfam" id="PF13715">
    <property type="entry name" value="CarbopepD_reg_2"/>
    <property type="match status" value="1"/>
</dbReference>
<keyword evidence="1" id="KW-0732">Signal</keyword>
<dbReference type="Gene3D" id="2.60.40.1120">
    <property type="entry name" value="Carboxypeptidase-like, regulatory domain"/>
    <property type="match status" value="1"/>
</dbReference>
<reference evidence="2 3" key="1">
    <citation type="submission" date="2019-04" db="EMBL/GenBank/DDBJ databases">
        <title>Pedobacter sp. RP-3-15 sp. nov., isolated from Arctic soil.</title>
        <authorList>
            <person name="Dahal R.H."/>
            <person name="Kim D.-U."/>
        </authorList>
    </citation>
    <scope>NUCLEOTIDE SEQUENCE [LARGE SCALE GENOMIC DNA]</scope>
    <source>
        <strain evidence="2 3">RP-3-15</strain>
    </source>
</reference>
<dbReference type="SUPFAM" id="SSF49464">
    <property type="entry name" value="Carboxypeptidase regulatory domain-like"/>
    <property type="match status" value="1"/>
</dbReference>
<evidence type="ECO:0000256" key="1">
    <source>
        <dbReference type="SAM" id="SignalP"/>
    </source>
</evidence>
<dbReference type="Proteomes" id="UP000307244">
    <property type="component" value="Unassembled WGS sequence"/>
</dbReference>
<accession>A0A4U1CCF2</accession>
<dbReference type="OrthoDB" id="99480at2"/>
<dbReference type="EMBL" id="SWBQ01000009">
    <property type="protein sequence ID" value="TKC02857.1"/>
    <property type="molecule type" value="Genomic_DNA"/>
</dbReference>